<keyword evidence="2" id="KW-1185">Reference proteome</keyword>
<evidence type="ECO:0000313" key="2">
    <source>
        <dbReference type="Proteomes" id="UP001064048"/>
    </source>
</evidence>
<evidence type="ECO:0000313" key="1">
    <source>
        <dbReference type="EMBL" id="KAI8440725.1"/>
    </source>
</evidence>
<gene>
    <name evidence="1" type="ORF">MSG28_009065</name>
</gene>
<name>A0ACC0KWN4_CHOFU</name>
<reference evidence="1 2" key="1">
    <citation type="journal article" date="2022" name="Genome Biol. Evol.">
        <title>The Spruce Budworm Genome: Reconstructing the Evolutionary History of Antifreeze Proteins.</title>
        <authorList>
            <person name="Beliveau C."/>
            <person name="Gagne P."/>
            <person name="Picq S."/>
            <person name="Vernygora O."/>
            <person name="Keeling C.I."/>
            <person name="Pinkney K."/>
            <person name="Doucet D."/>
            <person name="Wen F."/>
            <person name="Johnston J.S."/>
            <person name="Maaroufi H."/>
            <person name="Boyle B."/>
            <person name="Laroche J."/>
            <person name="Dewar K."/>
            <person name="Juretic N."/>
            <person name="Blackburn G."/>
            <person name="Nisole A."/>
            <person name="Brunet B."/>
            <person name="Brandao M."/>
            <person name="Lumley L."/>
            <person name="Duan J."/>
            <person name="Quan G."/>
            <person name="Lucarotti C.J."/>
            <person name="Roe A.D."/>
            <person name="Sperling F.A.H."/>
            <person name="Levesque R.C."/>
            <person name="Cusson M."/>
        </authorList>
    </citation>
    <scope>NUCLEOTIDE SEQUENCE [LARGE SCALE GENOMIC DNA]</scope>
    <source>
        <strain evidence="1">Glfc:IPQL:Cfum</strain>
    </source>
</reference>
<dbReference type="EMBL" id="CM046115">
    <property type="protein sequence ID" value="KAI8440725.1"/>
    <property type="molecule type" value="Genomic_DNA"/>
</dbReference>
<comment type="caution">
    <text evidence="1">The sequence shown here is derived from an EMBL/GenBank/DDBJ whole genome shotgun (WGS) entry which is preliminary data.</text>
</comment>
<dbReference type="Proteomes" id="UP001064048">
    <property type="component" value="Chromosome 15"/>
</dbReference>
<protein>
    <submittedName>
        <fullName evidence="1">Uncharacterized protein</fullName>
    </submittedName>
</protein>
<proteinExistence type="predicted"/>
<organism evidence="1 2">
    <name type="scientific">Choristoneura fumiferana</name>
    <name type="common">Spruce budworm moth</name>
    <name type="synonym">Archips fumiferana</name>
    <dbReference type="NCBI Taxonomy" id="7141"/>
    <lineage>
        <taxon>Eukaryota</taxon>
        <taxon>Metazoa</taxon>
        <taxon>Ecdysozoa</taxon>
        <taxon>Arthropoda</taxon>
        <taxon>Hexapoda</taxon>
        <taxon>Insecta</taxon>
        <taxon>Pterygota</taxon>
        <taxon>Neoptera</taxon>
        <taxon>Endopterygota</taxon>
        <taxon>Lepidoptera</taxon>
        <taxon>Glossata</taxon>
        <taxon>Ditrysia</taxon>
        <taxon>Tortricoidea</taxon>
        <taxon>Tortricidae</taxon>
        <taxon>Tortricinae</taxon>
        <taxon>Choristoneura</taxon>
    </lineage>
</organism>
<sequence>MSTAFSYALLYIARFEAIGVGAHWADVWATEAGDGMSIGLTVLMMLTLSSNITYTSTSGEKAGVSIVNVTKIYGVRSRSPKLALDNLSSGTRLGVCPQRDVLFPSLSAREHITLYAQLKTGKNLSEVQDEVQSMLSVLSLGPHADHPASALSGGTRRRLCVALAFVGRPDLVSLDEPAAGVDPAARRDIWAMILKLKEDRTVLLTTHHLDEAEFLSDQLVIMHKGQIHTMGSPIEIKRSLGNGYKLTVIYPHNEEWGAEEEEERTKKLLAVVRDVVANAQIVDVDGSPIEECVECEHKDGPCAPGGLSRSPDRHRVAAVPRFTALLPSLFVVIAMGFSMIRPPADNELMLRLTPDMYPSATEFMMCEVRQVCNASDSPSAPEMMLLPDAVTANDWLIASQEEYIEKRYTGFSSALKNNITILVAWYNNKGQHALPAAVNALNSAALRGVAGGHAAILTYSHPLKISREQLSKSTLLQHVADAGISGMLLIGYSLVSAGAAVYLVGSRTSQQKRLQLLSGIIVVNIITSVCVLEAFGFPVFVSRSNLPAICLLLLLFG</sequence>
<accession>A0ACC0KWN4</accession>